<sequence>MSSLSYLNPLHRSVSPFQSSNYSALGTAVSVSCKQPTFESRNAWQREMVPQTTFVPSLRSKHGQEKPGPLCRPITFNFIGLPNHGMPIREMCARGPHALQYMMQGANDLVLAGLETEKITFHIRWPGYEHIEWIRSIEVMTPHGPMTRSQLAVIVAQNFARFIEKSQYEATTDIKWRLGPGGVQFEHILLVSMYNVFECVWQAEVVVDFR</sequence>
<gene>
    <name evidence="1" type="ORF">E1B28_005351</name>
</gene>
<dbReference type="KEGG" id="more:E1B28_005351"/>
<dbReference type="AlphaFoldDB" id="A0A9P7UUP6"/>
<dbReference type="EMBL" id="CM032183">
    <property type="protein sequence ID" value="KAG7094520.1"/>
    <property type="molecule type" value="Genomic_DNA"/>
</dbReference>
<evidence type="ECO:0000313" key="2">
    <source>
        <dbReference type="Proteomes" id="UP001049176"/>
    </source>
</evidence>
<dbReference type="RefSeq" id="XP_043010990.1">
    <property type="nucleotide sequence ID" value="XM_043149906.1"/>
</dbReference>
<proteinExistence type="predicted"/>
<dbReference type="Proteomes" id="UP001049176">
    <property type="component" value="Chromosome 3"/>
</dbReference>
<dbReference type="GeneID" id="66074427"/>
<dbReference type="OrthoDB" id="2662268at2759"/>
<reference evidence="1" key="1">
    <citation type="journal article" date="2021" name="Genome Biol. Evol.">
        <title>The assembled and annotated genome of the fairy-ring fungus Marasmius oreades.</title>
        <authorList>
            <person name="Hiltunen M."/>
            <person name="Ament-Velasquez S.L."/>
            <person name="Johannesson H."/>
        </authorList>
    </citation>
    <scope>NUCLEOTIDE SEQUENCE</scope>
    <source>
        <strain evidence="1">03SP1</strain>
    </source>
</reference>
<evidence type="ECO:0000313" key="1">
    <source>
        <dbReference type="EMBL" id="KAG7094520.1"/>
    </source>
</evidence>
<comment type="caution">
    <text evidence="1">The sequence shown here is derived from an EMBL/GenBank/DDBJ whole genome shotgun (WGS) entry which is preliminary data.</text>
</comment>
<keyword evidence="2" id="KW-1185">Reference proteome</keyword>
<name>A0A9P7UUP6_9AGAR</name>
<protein>
    <submittedName>
        <fullName evidence="1">Uncharacterized protein</fullName>
    </submittedName>
</protein>
<organism evidence="1 2">
    <name type="scientific">Marasmius oreades</name>
    <name type="common">fairy-ring Marasmius</name>
    <dbReference type="NCBI Taxonomy" id="181124"/>
    <lineage>
        <taxon>Eukaryota</taxon>
        <taxon>Fungi</taxon>
        <taxon>Dikarya</taxon>
        <taxon>Basidiomycota</taxon>
        <taxon>Agaricomycotina</taxon>
        <taxon>Agaricomycetes</taxon>
        <taxon>Agaricomycetidae</taxon>
        <taxon>Agaricales</taxon>
        <taxon>Marasmiineae</taxon>
        <taxon>Marasmiaceae</taxon>
        <taxon>Marasmius</taxon>
    </lineage>
</organism>
<accession>A0A9P7UUP6</accession>